<dbReference type="PROSITE" id="PS50931">
    <property type="entry name" value="HTH_LYSR"/>
    <property type="match status" value="1"/>
</dbReference>
<keyword evidence="7" id="KW-1185">Reference proteome</keyword>
<organism evidence="6 7">
    <name type="scientific">Paenibacillus oenotherae</name>
    <dbReference type="NCBI Taxonomy" id="1435645"/>
    <lineage>
        <taxon>Bacteria</taxon>
        <taxon>Bacillati</taxon>
        <taxon>Bacillota</taxon>
        <taxon>Bacilli</taxon>
        <taxon>Bacillales</taxon>
        <taxon>Paenibacillaceae</taxon>
        <taxon>Paenibacillus</taxon>
    </lineage>
</organism>
<evidence type="ECO:0000256" key="4">
    <source>
        <dbReference type="ARBA" id="ARBA00023163"/>
    </source>
</evidence>
<keyword evidence="2" id="KW-0805">Transcription regulation</keyword>
<dbReference type="RefSeq" id="WP_219873816.1">
    <property type="nucleotide sequence ID" value="NZ_JAHZIJ010000014.1"/>
</dbReference>
<comment type="caution">
    <text evidence="6">The sequence shown here is derived from an EMBL/GenBank/DDBJ whole genome shotgun (WGS) entry which is preliminary data.</text>
</comment>
<dbReference type="PANTHER" id="PTHR30126">
    <property type="entry name" value="HTH-TYPE TRANSCRIPTIONAL REGULATOR"/>
    <property type="match status" value="1"/>
</dbReference>
<dbReference type="EMBL" id="JAHZIJ010000014">
    <property type="protein sequence ID" value="MBW7476570.1"/>
    <property type="molecule type" value="Genomic_DNA"/>
</dbReference>
<dbReference type="PRINTS" id="PR00039">
    <property type="entry name" value="HTHLYSR"/>
</dbReference>
<dbReference type="InterPro" id="IPR000847">
    <property type="entry name" value="LysR_HTH_N"/>
</dbReference>
<proteinExistence type="inferred from homology"/>
<evidence type="ECO:0000313" key="6">
    <source>
        <dbReference type="EMBL" id="MBW7476570.1"/>
    </source>
</evidence>
<dbReference type="Gene3D" id="3.40.190.290">
    <property type="match status" value="1"/>
</dbReference>
<dbReference type="Pfam" id="PF03466">
    <property type="entry name" value="LysR_substrate"/>
    <property type="match status" value="1"/>
</dbReference>
<evidence type="ECO:0000256" key="2">
    <source>
        <dbReference type="ARBA" id="ARBA00023015"/>
    </source>
</evidence>
<comment type="similarity">
    <text evidence="1">Belongs to the LysR transcriptional regulatory family.</text>
</comment>
<gene>
    <name evidence="6" type="ORF">K0T92_17775</name>
</gene>
<dbReference type="Gene3D" id="1.10.10.10">
    <property type="entry name" value="Winged helix-like DNA-binding domain superfamily/Winged helix DNA-binding domain"/>
    <property type="match status" value="1"/>
</dbReference>
<dbReference type="InterPro" id="IPR036390">
    <property type="entry name" value="WH_DNA-bd_sf"/>
</dbReference>
<accession>A0ABS7D9F5</accession>
<evidence type="ECO:0000313" key="7">
    <source>
        <dbReference type="Proteomes" id="UP000812277"/>
    </source>
</evidence>
<dbReference type="Proteomes" id="UP000812277">
    <property type="component" value="Unassembled WGS sequence"/>
</dbReference>
<dbReference type="InterPro" id="IPR005119">
    <property type="entry name" value="LysR_subst-bd"/>
</dbReference>
<dbReference type="InterPro" id="IPR036388">
    <property type="entry name" value="WH-like_DNA-bd_sf"/>
</dbReference>
<protein>
    <submittedName>
        <fullName evidence="6">LysR family transcriptional regulator</fullName>
    </submittedName>
</protein>
<name>A0ABS7D9F5_9BACL</name>
<keyword evidence="3" id="KW-0238">DNA-binding</keyword>
<evidence type="ECO:0000259" key="5">
    <source>
        <dbReference type="PROSITE" id="PS50931"/>
    </source>
</evidence>
<dbReference type="Pfam" id="PF00126">
    <property type="entry name" value="HTH_1"/>
    <property type="match status" value="1"/>
</dbReference>
<evidence type="ECO:0000256" key="1">
    <source>
        <dbReference type="ARBA" id="ARBA00009437"/>
    </source>
</evidence>
<dbReference type="PANTHER" id="PTHR30126:SF39">
    <property type="entry name" value="HTH-TYPE TRANSCRIPTIONAL REGULATOR CYSL"/>
    <property type="match status" value="1"/>
</dbReference>
<feature type="domain" description="HTH lysR-type" evidence="5">
    <location>
        <begin position="1"/>
        <end position="57"/>
    </location>
</feature>
<reference evidence="6 7" key="1">
    <citation type="submission" date="2021-07" db="EMBL/GenBank/DDBJ databases">
        <title>Paenibacillus radiodurans sp. nov., isolated from the southeastern edge of Tengger Desert.</title>
        <authorList>
            <person name="Zhang G."/>
        </authorList>
    </citation>
    <scope>NUCLEOTIDE SEQUENCE [LARGE SCALE GENOMIC DNA]</scope>
    <source>
        <strain evidence="6 7">DT7-4</strain>
    </source>
</reference>
<dbReference type="SUPFAM" id="SSF53850">
    <property type="entry name" value="Periplasmic binding protein-like II"/>
    <property type="match status" value="1"/>
</dbReference>
<dbReference type="CDD" id="cd08420">
    <property type="entry name" value="PBP2_CysL_like"/>
    <property type="match status" value="1"/>
</dbReference>
<evidence type="ECO:0000256" key="3">
    <source>
        <dbReference type="ARBA" id="ARBA00023125"/>
    </source>
</evidence>
<keyword evidence="4" id="KW-0804">Transcription</keyword>
<sequence length="299" mass="33502">MDQALFVFVTVADKGSFTRTAEELHMTQPAVSQYIAALERTTGTKLLERTNKYVRLTKAGYIVYHHAKEIIGQYTRMQALIDDLMHIASGPISIGASYTFGEYVLPHAIARLSERYPLIQPTITIGNTREIAEAILNHEIDVGIIEGEYEDKKLLIEPFAEDVMEIVVAKNHRLSSEEDIAARALESETWIVRETGSGTREAADRMFSGLRLHPRKLMEFGSTQIIKESVEAGLGITLLSQWAIRKESALGTLRTIRVKGTPITRQFSLVTGATPFHTKAAQLFIELLRETRWTASTEL</sequence>
<dbReference type="SUPFAM" id="SSF46785">
    <property type="entry name" value="Winged helix' DNA-binding domain"/>
    <property type="match status" value="1"/>
</dbReference>